<gene>
    <name evidence="2" type="ORF">CAE01nite_13050</name>
</gene>
<name>A0A512DBG0_9CELL</name>
<proteinExistence type="predicted"/>
<organism evidence="2 3">
    <name type="scientific">Cellulomonas aerilata</name>
    <dbReference type="NCBI Taxonomy" id="515326"/>
    <lineage>
        <taxon>Bacteria</taxon>
        <taxon>Bacillati</taxon>
        <taxon>Actinomycetota</taxon>
        <taxon>Actinomycetes</taxon>
        <taxon>Micrococcales</taxon>
        <taxon>Cellulomonadaceae</taxon>
        <taxon>Cellulomonas</taxon>
    </lineage>
</organism>
<feature type="region of interest" description="Disordered" evidence="1">
    <location>
        <begin position="1"/>
        <end position="56"/>
    </location>
</feature>
<sequence length="56" mass="5372">MSVQGGEGTADEQHADLPADAASRGELPEGGGEPTPGSDNDGAEAGYSAPGDASQS</sequence>
<keyword evidence="3" id="KW-1185">Reference proteome</keyword>
<reference evidence="2 3" key="1">
    <citation type="submission" date="2019-07" db="EMBL/GenBank/DDBJ databases">
        <title>Whole genome shotgun sequence of Cellulomonas aerilata NBRC 106308.</title>
        <authorList>
            <person name="Hosoyama A."/>
            <person name="Uohara A."/>
            <person name="Ohji S."/>
            <person name="Ichikawa N."/>
        </authorList>
    </citation>
    <scope>NUCLEOTIDE SEQUENCE [LARGE SCALE GENOMIC DNA]</scope>
    <source>
        <strain evidence="2 3">NBRC 106308</strain>
    </source>
</reference>
<dbReference type="EMBL" id="BJYY01000010">
    <property type="protein sequence ID" value="GEO33580.1"/>
    <property type="molecule type" value="Genomic_DNA"/>
</dbReference>
<evidence type="ECO:0000313" key="3">
    <source>
        <dbReference type="Proteomes" id="UP000321181"/>
    </source>
</evidence>
<comment type="caution">
    <text evidence="2">The sequence shown here is derived from an EMBL/GenBank/DDBJ whole genome shotgun (WGS) entry which is preliminary data.</text>
</comment>
<dbReference type="AlphaFoldDB" id="A0A512DBG0"/>
<accession>A0A512DBG0</accession>
<dbReference type="RefSeq" id="WP_186816447.1">
    <property type="nucleotide sequence ID" value="NZ_BAAARM010000002.1"/>
</dbReference>
<evidence type="ECO:0000313" key="2">
    <source>
        <dbReference type="EMBL" id="GEO33580.1"/>
    </source>
</evidence>
<dbReference type="Proteomes" id="UP000321181">
    <property type="component" value="Unassembled WGS sequence"/>
</dbReference>
<protein>
    <submittedName>
        <fullName evidence="2">Uncharacterized protein</fullName>
    </submittedName>
</protein>
<evidence type="ECO:0000256" key="1">
    <source>
        <dbReference type="SAM" id="MobiDB-lite"/>
    </source>
</evidence>